<dbReference type="Proteomes" id="UP001243330">
    <property type="component" value="Unassembled WGS sequence"/>
</dbReference>
<evidence type="ECO:0000313" key="1">
    <source>
        <dbReference type="EMBL" id="KAK1850185.1"/>
    </source>
</evidence>
<protein>
    <submittedName>
        <fullName evidence="1">Uncharacterized protein</fullName>
    </submittedName>
</protein>
<name>A0AAD9EJ06_9PEZI</name>
<accession>A0AAD9EJ06</accession>
<reference evidence="1" key="1">
    <citation type="submission" date="2023-01" db="EMBL/GenBank/DDBJ databases">
        <title>Colletotrichum chrysophilum M932 genome sequence.</title>
        <authorList>
            <person name="Baroncelli R."/>
        </authorList>
    </citation>
    <scope>NUCLEOTIDE SEQUENCE</scope>
    <source>
        <strain evidence="1">M932</strain>
    </source>
</reference>
<dbReference type="AlphaFoldDB" id="A0AAD9EJ06"/>
<gene>
    <name evidence="1" type="ORF">CCHR01_07178</name>
</gene>
<keyword evidence="2" id="KW-1185">Reference proteome</keyword>
<proteinExistence type="predicted"/>
<organism evidence="1 2">
    <name type="scientific">Colletotrichum chrysophilum</name>
    <dbReference type="NCBI Taxonomy" id="1836956"/>
    <lineage>
        <taxon>Eukaryota</taxon>
        <taxon>Fungi</taxon>
        <taxon>Dikarya</taxon>
        <taxon>Ascomycota</taxon>
        <taxon>Pezizomycotina</taxon>
        <taxon>Sordariomycetes</taxon>
        <taxon>Hypocreomycetidae</taxon>
        <taxon>Glomerellales</taxon>
        <taxon>Glomerellaceae</taxon>
        <taxon>Colletotrichum</taxon>
        <taxon>Colletotrichum gloeosporioides species complex</taxon>
    </lineage>
</organism>
<sequence>MPFQRIRWTVEEWGSFPINVILKARKIYNEGEPRGLKKYLLWAD</sequence>
<dbReference type="EMBL" id="JAQOWY010000125">
    <property type="protein sequence ID" value="KAK1850185.1"/>
    <property type="molecule type" value="Genomic_DNA"/>
</dbReference>
<evidence type="ECO:0000313" key="2">
    <source>
        <dbReference type="Proteomes" id="UP001243330"/>
    </source>
</evidence>
<comment type="caution">
    <text evidence="1">The sequence shown here is derived from an EMBL/GenBank/DDBJ whole genome shotgun (WGS) entry which is preliminary data.</text>
</comment>